<gene>
    <name evidence="9" type="ORF">IF202_11835</name>
</gene>
<dbReference type="CDD" id="cd07896">
    <property type="entry name" value="Adenylation_kDNA_ligase_like"/>
    <property type="match status" value="1"/>
</dbReference>
<evidence type="ECO:0000256" key="4">
    <source>
        <dbReference type="ARBA" id="ARBA00022763"/>
    </source>
</evidence>
<evidence type="ECO:0000259" key="8">
    <source>
        <dbReference type="Pfam" id="PF14743"/>
    </source>
</evidence>
<evidence type="ECO:0000259" key="7">
    <source>
        <dbReference type="Pfam" id="PF01068"/>
    </source>
</evidence>
<name>A0ABR8P0C3_9GAMM</name>
<evidence type="ECO:0000256" key="2">
    <source>
        <dbReference type="ARBA" id="ARBA00022598"/>
    </source>
</evidence>
<evidence type="ECO:0000256" key="3">
    <source>
        <dbReference type="ARBA" id="ARBA00022705"/>
    </source>
</evidence>
<comment type="catalytic activity">
    <reaction evidence="6">
        <text>ATP + (deoxyribonucleotide)n-3'-hydroxyl + 5'-phospho-(deoxyribonucleotide)m = (deoxyribonucleotide)n+m + AMP + diphosphate.</text>
        <dbReference type="EC" id="6.5.1.1"/>
    </reaction>
</comment>
<evidence type="ECO:0000313" key="9">
    <source>
        <dbReference type="EMBL" id="MBD5771743.1"/>
    </source>
</evidence>
<comment type="cofactor">
    <cofactor evidence="1">
        <name>a divalent metal cation</name>
        <dbReference type="ChEBI" id="CHEBI:60240"/>
    </cofactor>
</comment>
<evidence type="ECO:0000313" key="10">
    <source>
        <dbReference type="Proteomes" id="UP000604161"/>
    </source>
</evidence>
<dbReference type="InterPro" id="IPR050326">
    <property type="entry name" value="NAD_dep_DNA_ligaseB"/>
</dbReference>
<dbReference type="Pfam" id="PF14743">
    <property type="entry name" value="DNA_ligase_OB_2"/>
    <property type="match status" value="1"/>
</dbReference>
<dbReference type="InterPro" id="IPR012340">
    <property type="entry name" value="NA-bd_OB-fold"/>
</dbReference>
<proteinExistence type="predicted"/>
<dbReference type="SUPFAM" id="SSF50249">
    <property type="entry name" value="Nucleic acid-binding proteins"/>
    <property type="match status" value="1"/>
</dbReference>
<dbReference type="InterPro" id="IPR029319">
    <property type="entry name" value="DNA_ligase_OB"/>
</dbReference>
<dbReference type="Gene3D" id="3.30.470.30">
    <property type="entry name" value="DNA ligase/mRNA capping enzyme"/>
    <property type="match status" value="1"/>
</dbReference>
<dbReference type="CDD" id="cd08041">
    <property type="entry name" value="OBF_kDNA_ligase_like"/>
    <property type="match status" value="1"/>
</dbReference>
<dbReference type="NCBIfam" id="NF006592">
    <property type="entry name" value="PRK09125.1"/>
    <property type="match status" value="1"/>
</dbReference>
<dbReference type="InterPro" id="IPR012310">
    <property type="entry name" value="DNA_ligase_ATP-dep_cent"/>
</dbReference>
<feature type="domain" description="DNA ligase OB-like" evidence="8">
    <location>
        <begin position="242"/>
        <end position="305"/>
    </location>
</feature>
<dbReference type="Gene3D" id="2.40.50.140">
    <property type="entry name" value="Nucleic acid-binding proteins"/>
    <property type="match status" value="1"/>
</dbReference>
<organism evidence="9 10">
    <name type="scientific">Marinomonas colpomeniae</name>
    <dbReference type="NCBI Taxonomy" id="2774408"/>
    <lineage>
        <taxon>Bacteria</taxon>
        <taxon>Pseudomonadati</taxon>
        <taxon>Pseudomonadota</taxon>
        <taxon>Gammaproteobacteria</taxon>
        <taxon>Oceanospirillales</taxon>
        <taxon>Oceanospirillaceae</taxon>
        <taxon>Marinomonas</taxon>
    </lineage>
</organism>
<dbReference type="PANTHER" id="PTHR47810:SF1">
    <property type="entry name" value="DNA LIGASE B"/>
    <property type="match status" value="1"/>
</dbReference>
<dbReference type="Proteomes" id="UP000604161">
    <property type="component" value="Unassembled WGS sequence"/>
</dbReference>
<dbReference type="PANTHER" id="PTHR47810">
    <property type="entry name" value="DNA LIGASE"/>
    <property type="match status" value="1"/>
</dbReference>
<evidence type="ECO:0000256" key="5">
    <source>
        <dbReference type="ARBA" id="ARBA00023204"/>
    </source>
</evidence>
<sequence>MYFKRKFLNSGRLNISKKKGENGKESCWEKKHWKKYVALCLCLFPMLIQAKPDVQLANTFIEGIQVEDYLVSEKYDGIRAIWTGEALVTRQGNPINAPSWFTEKLPQIWLDGELWSKRNDFSFIMSTVRKNDPIDKKWQKIHYMIFDAPDAEKIMTFEARYQRYTSIVNSLELPHVIPIKQFTVKNNQELNQVLEDYVKEGAEGLILHRKLARFVNGRTDNLLKLKPYMDAEATVVEVLNSTGKYADMMGSILVEMPSGLRFKIGSGFSDEERRSPPEKGDLVTYKYHGFTKRGVPRFASFIRYRNISY</sequence>
<comment type="caution">
    <text evidence="9">The sequence shown here is derived from an EMBL/GenBank/DDBJ whole genome shotgun (WGS) entry which is preliminary data.</text>
</comment>
<evidence type="ECO:0000256" key="6">
    <source>
        <dbReference type="ARBA" id="ARBA00034003"/>
    </source>
</evidence>
<dbReference type="Gene3D" id="3.30.1490.70">
    <property type="match status" value="1"/>
</dbReference>
<keyword evidence="2 9" id="KW-0436">Ligase</keyword>
<evidence type="ECO:0000256" key="1">
    <source>
        <dbReference type="ARBA" id="ARBA00001968"/>
    </source>
</evidence>
<protein>
    <submittedName>
        <fullName evidence="9">DNA ligase</fullName>
    </submittedName>
</protein>
<dbReference type="GO" id="GO:0016874">
    <property type="term" value="F:ligase activity"/>
    <property type="evidence" value="ECO:0007669"/>
    <property type="project" value="UniProtKB-KW"/>
</dbReference>
<reference evidence="9 10" key="1">
    <citation type="submission" date="2020-09" db="EMBL/GenBank/DDBJ databases">
        <title>Marinomonas sp. nov., isolated from the cysticercosis algae of Qingdao, China.</title>
        <authorList>
            <person name="Sun X."/>
        </authorList>
    </citation>
    <scope>NUCLEOTIDE SEQUENCE [LARGE SCALE GENOMIC DNA]</scope>
    <source>
        <strain evidence="9 10">SM2066</strain>
    </source>
</reference>
<dbReference type="RefSeq" id="WP_191595101.1">
    <property type="nucleotide sequence ID" value="NZ_JACYFC010000003.1"/>
</dbReference>
<keyword evidence="5" id="KW-0234">DNA repair</keyword>
<dbReference type="EMBL" id="JACYFC010000003">
    <property type="protein sequence ID" value="MBD5771743.1"/>
    <property type="molecule type" value="Genomic_DNA"/>
</dbReference>
<dbReference type="Pfam" id="PF01068">
    <property type="entry name" value="DNA_ligase_A_M"/>
    <property type="match status" value="1"/>
</dbReference>
<dbReference type="SUPFAM" id="SSF56091">
    <property type="entry name" value="DNA ligase/mRNA capping enzyme, catalytic domain"/>
    <property type="match status" value="1"/>
</dbReference>
<accession>A0ABR8P0C3</accession>
<feature type="domain" description="ATP-dependent DNA ligase family profile" evidence="7">
    <location>
        <begin position="59"/>
        <end position="226"/>
    </location>
</feature>
<keyword evidence="10" id="KW-1185">Reference proteome</keyword>
<keyword evidence="4" id="KW-0227">DNA damage</keyword>
<keyword evidence="3" id="KW-0235">DNA replication</keyword>